<comment type="caution">
    <text evidence="1">The sequence shown here is derived from an EMBL/GenBank/DDBJ whole genome shotgun (WGS) entry which is preliminary data.</text>
</comment>
<dbReference type="AlphaFoldDB" id="X0XQ98"/>
<reference evidence="1" key="1">
    <citation type="journal article" date="2014" name="Front. Microbiol.">
        <title>High frequency of phylogenetically diverse reductive dehalogenase-homologous genes in deep subseafloor sedimentary metagenomes.</title>
        <authorList>
            <person name="Kawai M."/>
            <person name="Futagami T."/>
            <person name="Toyoda A."/>
            <person name="Takaki Y."/>
            <person name="Nishi S."/>
            <person name="Hori S."/>
            <person name="Arai W."/>
            <person name="Tsubouchi T."/>
            <person name="Morono Y."/>
            <person name="Uchiyama I."/>
            <person name="Ito T."/>
            <person name="Fujiyama A."/>
            <person name="Inagaki F."/>
            <person name="Takami H."/>
        </authorList>
    </citation>
    <scope>NUCLEOTIDE SEQUENCE</scope>
    <source>
        <strain evidence="1">Expedition CK06-06</strain>
    </source>
</reference>
<protein>
    <submittedName>
        <fullName evidence="1">Uncharacterized protein</fullName>
    </submittedName>
</protein>
<feature type="non-terminal residue" evidence="1">
    <location>
        <position position="1"/>
    </location>
</feature>
<gene>
    <name evidence="1" type="ORF">S01H1_76626</name>
</gene>
<dbReference type="EMBL" id="BARS01051439">
    <property type="protein sequence ID" value="GAG45430.1"/>
    <property type="molecule type" value="Genomic_DNA"/>
</dbReference>
<organism evidence="1">
    <name type="scientific">marine sediment metagenome</name>
    <dbReference type="NCBI Taxonomy" id="412755"/>
    <lineage>
        <taxon>unclassified sequences</taxon>
        <taxon>metagenomes</taxon>
        <taxon>ecological metagenomes</taxon>
    </lineage>
</organism>
<name>X0XQ98_9ZZZZ</name>
<sequence length="33" mass="3593">KIWWVLVVVAAWGLGWAVKVALGVAEGQYPLGR</sequence>
<accession>X0XQ98</accession>
<evidence type="ECO:0000313" key="1">
    <source>
        <dbReference type="EMBL" id="GAG45430.1"/>
    </source>
</evidence>
<proteinExistence type="predicted"/>